<evidence type="ECO:0000313" key="2">
    <source>
        <dbReference type="Proteomes" id="UP000005317"/>
    </source>
</evidence>
<organism evidence="1 2">
    <name type="scientific">Thiothrix nivea (strain ATCC 35100 / DSM 5205 / JP2)</name>
    <dbReference type="NCBI Taxonomy" id="870187"/>
    <lineage>
        <taxon>Bacteria</taxon>
        <taxon>Pseudomonadati</taxon>
        <taxon>Pseudomonadota</taxon>
        <taxon>Gammaproteobacteria</taxon>
        <taxon>Thiotrichales</taxon>
        <taxon>Thiotrichaceae</taxon>
        <taxon>Thiothrix</taxon>
    </lineage>
</organism>
<dbReference type="EMBL" id="JH651384">
    <property type="protein sequence ID" value="EIJ36570.1"/>
    <property type="molecule type" value="Genomic_DNA"/>
</dbReference>
<dbReference type="RefSeq" id="WP_002710439.1">
    <property type="nucleotide sequence ID" value="NZ_JH651384.1"/>
</dbReference>
<accession>A0A656HMJ1</accession>
<protein>
    <submittedName>
        <fullName evidence="1">Uncharacterized protein</fullName>
    </submittedName>
</protein>
<evidence type="ECO:0000313" key="1">
    <source>
        <dbReference type="EMBL" id="EIJ36570.1"/>
    </source>
</evidence>
<dbReference type="AlphaFoldDB" id="A0A656HMJ1"/>
<reference evidence="2" key="1">
    <citation type="journal article" date="2011" name="Stand. Genomic Sci.">
        <title>Genome sequence of the filamentous, gliding Thiothrix nivea neotype strain (JP2(T)).</title>
        <authorList>
            <person name="Lapidus A."/>
            <person name="Nolan M."/>
            <person name="Lucas S."/>
            <person name="Glavina Del Rio T."/>
            <person name="Tice H."/>
            <person name="Cheng J.F."/>
            <person name="Tapia R."/>
            <person name="Han C."/>
            <person name="Goodwin L."/>
            <person name="Pitluck S."/>
            <person name="Liolios K."/>
            <person name="Pagani I."/>
            <person name="Ivanova N."/>
            <person name="Huntemann M."/>
            <person name="Mavromatis K."/>
            <person name="Mikhailova N."/>
            <person name="Pati A."/>
            <person name="Chen A."/>
            <person name="Palaniappan K."/>
            <person name="Land M."/>
            <person name="Brambilla E.M."/>
            <person name="Rohde M."/>
            <person name="Abt B."/>
            <person name="Verbarg S."/>
            <person name="Goker M."/>
            <person name="Bristow J."/>
            <person name="Eisen J.A."/>
            <person name="Markowitz V."/>
            <person name="Hugenholtz P."/>
            <person name="Kyrpides N.C."/>
            <person name="Klenk H.P."/>
            <person name="Woyke T."/>
        </authorList>
    </citation>
    <scope>NUCLEOTIDE SEQUENCE [LARGE SCALE GENOMIC DNA]</scope>
    <source>
        <strain evidence="2">ATCC 35100 / DSM 5205 / JP2</strain>
    </source>
</reference>
<keyword evidence="2" id="KW-1185">Reference proteome</keyword>
<sequence length="82" mass="9516">MYTVYKLDPADLNENFLQALKLLFSGKTIEIAVREVEAANETHDIWQAIERFRQQMNPADYPDNEDIFADVRDRSAGREVVL</sequence>
<proteinExistence type="predicted"/>
<name>A0A656HMJ1_THINJ</name>
<gene>
    <name evidence="1" type="ORF">Thini_4078</name>
</gene>
<dbReference type="Proteomes" id="UP000005317">
    <property type="component" value="Unassembled WGS sequence"/>
</dbReference>
<dbReference type="OrthoDB" id="7062999at2"/>